<dbReference type="OrthoDB" id="5868887at2759"/>
<dbReference type="RefSeq" id="XP_003148610.1">
    <property type="nucleotide sequence ID" value="XM_003148562.1"/>
</dbReference>
<sequence length="183" mass="21628">MSLVGNEYQLSGTDTDTNNIIKWGQFNSNELNFENCRNTLLEKFENLANQFAIGWKYHILNTNGIKEAWINFEDFFIEICLLATEQELLSDRGEIKPRDMTGSFLTYSITDEYRTPEQCDELLTKKVDALASKLSPNWTIIVTNTNRTSKVWKDFKRYFRQICARDRRCKFFFLSYYNYAIIN</sequence>
<dbReference type="CTD" id="9950520"/>
<dbReference type="KEGG" id="loa:LOAG_13051"/>
<dbReference type="InParanoid" id="A0A1S0TL74"/>
<dbReference type="GeneID" id="9950520"/>
<protein>
    <submittedName>
        <fullName evidence="1">Uncharacterized protein</fullName>
    </submittedName>
</protein>
<dbReference type="EMBL" id="JH712275">
    <property type="protein sequence ID" value="EFO15459.1"/>
    <property type="molecule type" value="Genomic_DNA"/>
</dbReference>
<dbReference type="AlphaFoldDB" id="A0A1S0TL74"/>
<organism evidence="1">
    <name type="scientific">Loa loa</name>
    <name type="common">Eye worm</name>
    <name type="synonym">Filaria loa</name>
    <dbReference type="NCBI Taxonomy" id="7209"/>
    <lineage>
        <taxon>Eukaryota</taxon>
        <taxon>Metazoa</taxon>
        <taxon>Ecdysozoa</taxon>
        <taxon>Nematoda</taxon>
        <taxon>Chromadorea</taxon>
        <taxon>Rhabditida</taxon>
        <taxon>Spirurina</taxon>
        <taxon>Spiruromorpha</taxon>
        <taxon>Filarioidea</taxon>
        <taxon>Onchocercidae</taxon>
        <taxon>Loa</taxon>
    </lineage>
</organism>
<name>A0A1S0TL74_LOALO</name>
<dbReference type="OMA" id="KEAWINF"/>
<evidence type="ECO:0000313" key="1">
    <source>
        <dbReference type="EMBL" id="EFO15459.1"/>
    </source>
</evidence>
<proteinExistence type="predicted"/>
<reference evidence="1" key="1">
    <citation type="submission" date="2012-04" db="EMBL/GenBank/DDBJ databases">
        <title>The Genome Sequence of Loa loa.</title>
        <authorList>
            <consortium name="The Broad Institute Genome Sequencing Platform"/>
            <consortium name="Broad Institute Genome Sequencing Center for Infectious Disease"/>
            <person name="Nutman T.B."/>
            <person name="Fink D.L."/>
            <person name="Russ C."/>
            <person name="Young S."/>
            <person name="Zeng Q."/>
            <person name="Gargeya S."/>
            <person name="Alvarado L."/>
            <person name="Berlin A."/>
            <person name="Chapman S.B."/>
            <person name="Chen Z."/>
            <person name="Freedman E."/>
            <person name="Gellesch M."/>
            <person name="Goldberg J."/>
            <person name="Griggs A."/>
            <person name="Gujja S."/>
            <person name="Heilman E.R."/>
            <person name="Heiman D."/>
            <person name="Howarth C."/>
            <person name="Mehta T."/>
            <person name="Neiman D."/>
            <person name="Pearson M."/>
            <person name="Roberts A."/>
            <person name="Saif S."/>
            <person name="Shea T."/>
            <person name="Shenoy N."/>
            <person name="Sisk P."/>
            <person name="Stolte C."/>
            <person name="Sykes S."/>
            <person name="White J."/>
            <person name="Yandava C."/>
            <person name="Haas B."/>
            <person name="Henn M.R."/>
            <person name="Nusbaum C."/>
            <person name="Birren B."/>
        </authorList>
    </citation>
    <scope>NUCLEOTIDE SEQUENCE [LARGE SCALE GENOMIC DNA]</scope>
</reference>
<gene>
    <name evidence="1" type="ORF">LOAG_13051</name>
</gene>
<accession>A0A1S0TL74</accession>